<dbReference type="EMBL" id="CP095785">
    <property type="protein sequence ID" value="XAG31536.1"/>
    <property type="molecule type" value="Genomic_DNA"/>
</dbReference>
<dbReference type="Proteomes" id="UP001438077">
    <property type="component" value="Chromosome"/>
</dbReference>
<keyword evidence="1" id="KW-0328">Glycosyltransferase</keyword>
<organism evidence="1 2">
    <name type="scientific">Proteus faecis</name>
    <dbReference type="NCBI Taxonomy" id="2050967"/>
    <lineage>
        <taxon>Bacteria</taxon>
        <taxon>Pseudomonadati</taxon>
        <taxon>Pseudomonadota</taxon>
        <taxon>Gammaproteobacteria</taxon>
        <taxon>Enterobacterales</taxon>
        <taxon>Morganellaceae</taxon>
        <taxon>Proteus</taxon>
    </lineage>
</organism>
<dbReference type="RefSeq" id="WP_185901522.1">
    <property type="nucleotide sequence ID" value="NZ_CP095785.1"/>
</dbReference>
<dbReference type="SUPFAM" id="SSF53448">
    <property type="entry name" value="Nucleotide-diphospho-sugar transferases"/>
    <property type="match status" value="1"/>
</dbReference>
<reference evidence="1 2" key="1">
    <citation type="submission" date="2022-03" db="EMBL/GenBank/DDBJ databases">
        <title>Sea Food Isolates.</title>
        <authorList>
            <person name="Li C."/>
        </authorList>
    </citation>
    <scope>NUCLEOTIDE SEQUENCE [LARGE SCALE GENOMIC DNA]</scope>
    <source>
        <strain evidence="1 2">19MO01SH08</strain>
    </source>
</reference>
<keyword evidence="2" id="KW-1185">Reference proteome</keyword>
<dbReference type="EC" id="2.4.-.-" evidence="1"/>
<sequence length="246" mass="29011">MSILNIFNLGLENTKERLKFDRQVGDFQRNLILNRKNLPTLSAVFRIKNAEVYLETSVMSIAPICKEIIIVDNNSSDKSLDICYKLQDQLKEICNVKVYSYKNELAIAGEEYYKNVTESKSLANYYTFAFSKATSDYVMKADAHLLYTPLALKKIQSKLKKRIRVIIFKGVELYGMKLSFERYIFKNDSSFRFVDGKMYEELQFDYKISKWEQFRSTIITPCFIHFKRIRYINNLDSTNLVEKIYK</sequence>
<dbReference type="GO" id="GO:0016757">
    <property type="term" value="F:glycosyltransferase activity"/>
    <property type="evidence" value="ECO:0007669"/>
    <property type="project" value="UniProtKB-KW"/>
</dbReference>
<dbReference type="Gene3D" id="3.90.550.10">
    <property type="entry name" value="Spore Coat Polysaccharide Biosynthesis Protein SpsA, Chain A"/>
    <property type="match status" value="1"/>
</dbReference>
<protein>
    <submittedName>
        <fullName evidence="1">Glycosyltransferase</fullName>
        <ecNumber evidence="1">2.4.-.-</ecNumber>
    </submittedName>
</protein>
<proteinExistence type="predicted"/>
<evidence type="ECO:0000313" key="1">
    <source>
        <dbReference type="EMBL" id="XAG31536.1"/>
    </source>
</evidence>
<gene>
    <name evidence="1" type="ORF">MYW70_16790</name>
</gene>
<evidence type="ECO:0000313" key="2">
    <source>
        <dbReference type="Proteomes" id="UP001438077"/>
    </source>
</evidence>
<accession>A0ABZ3EJH6</accession>
<keyword evidence="1" id="KW-0808">Transferase</keyword>
<dbReference type="InterPro" id="IPR029044">
    <property type="entry name" value="Nucleotide-diphossugar_trans"/>
</dbReference>
<name>A0ABZ3EJH6_9GAMM</name>